<feature type="region of interest" description="Disordered" evidence="1">
    <location>
        <begin position="271"/>
        <end position="297"/>
    </location>
</feature>
<sequence>MAADLGLLIDSGLPAEMTLDGGNWELPEAVYAIQRLHQDGKLPFLKEALTVFFEGAIYGWGRFMTEFAAGGRIDQATPHEHEAAFVRATNDHNEGCLRKWCTAKCKAPALSLEVWNAKMMHKNNHTDEWLSQNSTSVLDNFIAQEAWRQDKAGISCHTRTWHVQEQKDWVARNKEKRQKAKVNRTARTDKLNAYTPNLDSTYWTDERHDVDIKDMLSWLRALCRKHLVQVPTGLTKTGVGKEGRLKALVELLRELTDDQKAMIMVSGDDIPHAQAPDVSEDLVLSEGEESVGTDKET</sequence>
<name>A0A4Z0A2L9_9AGAM</name>
<evidence type="ECO:0000313" key="2">
    <source>
        <dbReference type="EMBL" id="TFY81276.1"/>
    </source>
</evidence>
<protein>
    <submittedName>
        <fullName evidence="2">Uncharacterized protein</fullName>
    </submittedName>
</protein>
<keyword evidence="3" id="KW-1185">Reference proteome</keyword>
<evidence type="ECO:0000256" key="1">
    <source>
        <dbReference type="SAM" id="MobiDB-lite"/>
    </source>
</evidence>
<dbReference type="STRING" id="135208.A0A4Z0A2L9"/>
<accession>A0A4Z0A2L9</accession>
<dbReference type="Proteomes" id="UP000298061">
    <property type="component" value="Unassembled WGS sequence"/>
</dbReference>
<organism evidence="2 3">
    <name type="scientific">Hericium alpestre</name>
    <dbReference type="NCBI Taxonomy" id="135208"/>
    <lineage>
        <taxon>Eukaryota</taxon>
        <taxon>Fungi</taxon>
        <taxon>Dikarya</taxon>
        <taxon>Basidiomycota</taxon>
        <taxon>Agaricomycotina</taxon>
        <taxon>Agaricomycetes</taxon>
        <taxon>Russulales</taxon>
        <taxon>Hericiaceae</taxon>
        <taxon>Hericium</taxon>
    </lineage>
</organism>
<proteinExistence type="predicted"/>
<comment type="caution">
    <text evidence="2">The sequence shown here is derived from an EMBL/GenBank/DDBJ whole genome shotgun (WGS) entry which is preliminary data.</text>
</comment>
<reference evidence="2 3" key="1">
    <citation type="submission" date="2019-02" db="EMBL/GenBank/DDBJ databases">
        <title>Genome sequencing of the rare red list fungi Hericium alpestre (H. flagellum).</title>
        <authorList>
            <person name="Buettner E."/>
            <person name="Kellner H."/>
        </authorList>
    </citation>
    <scope>NUCLEOTIDE SEQUENCE [LARGE SCALE GENOMIC DNA]</scope>
    <source>
        <strain evidence="2 3">DSM 108284</strain>
    </source>
</reference>
<dbReference type="EMBL" id="SFCI01000230">
    <property type="protein sequence ID" value="TFY81276.1"/>
    <property type="molecule type" value="Genomic_DNA"/>
</dbReference>
<gene>
    <name evidence="2" type="ORF">EWM64_g2730</name>
</gene>
<evidence type="ECO:0000313" key="3">
    <source>
        <dbReference type="Proteomes" id="UP000298061"/>
    </source>
</evidence>
<dbReference type="AlphaFoldDB" id="A0A4Z0A2L9"/>
<dbReference type="OrthoDB" id="3013323at2759"/>